<dbReference type="InterPro" id="IPR033443">
    <property type="entry name" value="PROP1-like_PPR_dom"/>
</dbReference>
<dbReference type="OrthoDB" id="185373at2759"/>
<dbReference type="PROSITE" id="PS51375">
    <property type="entry name" value="PPR"/>
    <property type="match status" value="7"/>
</dbReference>
<dbReference type="Proteomes" id="UP000195402">
    <property type="component" value="Unassembled WGS sequence"/>
</dbReference>
<evidence type="ECO:0000259" key="4">
    <source>
        <dbReference type="Pfam" id="PF17177"/>
    </source>
</evidence>
<comment type="caution">
    <text evidence="5">The sequence shown here is derived from an EMBL/GenBank/DDBJ whole genome shotgun (WGS) entry which is preliminary data.</text>
</comment>
<dbReference type="Pfam" id="PF01535">
    <property type="entry name" value="PPR"/>
    <property type="match status" value="3"/>
</dbReference>
<dbReference type="EMBL" id="MVGT01003506">
    <property type="protein sequence ID" value="OVA03820.1"/>
    <property type="molecule type" value="Genomic_DNA"/>
</dbReference>
<feature type="repeat" description="PPR" evidence="3">
    <location>
        <begin position="311"/>
        <end position="345"/>
    </location>
</feature>
<evidence type="ECO:0000313" key="5">
    <source>
        <dbReference type="EMBL" id="OVA03820.1"/>
    </source>
</evidence>
<dbReference type="PANTHER" id="PTHR47939:SF1">
    <property type="entry name" value="OS04G0684500 PROTEIN"/>
    <property type="match status" value="1"/>
</dbReference>
<reference evidence="5 6" key="1">
    <citation type="journal article" date="2017" name="Mol. Plant">
        <title>The Genome of Medicinal Plant Macleaya cordata Provides New Insights into Benzylisoquinoline Alkaloids Metabolism.</title>
        <authorList>
            <person name="Liu X."/>
            <person name="Liu Y."/>
            <person name="Huang P."/>
            <person name="Ma Y."/>
            <person name="Qing Z."/>
            <person name="Tang Q."/>
            <person name="Cao H."/>
            <person name="Cheng P."/>
            <person name="Zheng Y."/>
            <person name="Yuan Z."/>
            <person name="Zhou Y."/>
            <person name="Liu J."/>
            <person name="Tang Z."/>
            <person name="Zhuo Y."/>
            <person name="Zhang Y."/>
            <person name="Yu L."/>
            <person name="Huang J."/>
            <person name="Yang P."/>
            <person name="Peng Q."/>
            <person name="Zhang J."/>
            <person name="Jiang W."/>
            <person name="Zhang Z."/>
            <person name="Lin K."/>
            <person name="Ro D.K."/>
            <person name="Chen X."/>
            <person name="Xiong X."/>
            <person name="Shang Y."/>
            <person name="Huang S."/>
            <person name="Zeng J."/>
        </authorList>
    </citation>
    <scope>NUCLEOTIDE SEQUENCE [LARGE SCALE GENOMIC DNA]</scope>
    <source>
        <strain evidence="6">cv. BLH2017</strain>
        <tissue evidence="5">Root</tissue>
    </source>
</reference>
<proteinExistence type="inferred from homology"/>
<dbReference type="InterPro" id="IPR050667">
    <property type="entry name" value="PPR-containing_protein"/>
</dbReference>
<dbReference type="Gene3D" id="1.25.40.10">
    <property type="entry name" value="Tetratricopeptide repeat domain"/>
    <property type="match status" value="4"/>
</dbReference>
<dbReference type="FunCoup" id="A0A200Q016">
    <property type="interactions" value="244"/>
</dbReference>
<keyword evidence="2" id="KW-0677">Repeat</keyword>
<protein>
    <submittedName>
        <fullName evidence="5">Pentatricopeptide repeat</fullName>
    </submittedName>
</protein>
<feature type="repeat" description="PPR" evidence="3">
    <location>
        <begin position="346"/>
        <end position="380"/>
    </location>
</feature>
<name>A0A200Q016_MACCD</name>
<dbReference type="InterPro" id="IPR011990">
    <property type="entry name" value="TPR-like_helical_dom_sf"/>
</dbReference>
<feature type="repeat" description="PPR" evidence="3">
    <location>
        <begin position="134"/>
        <end position="168"/>
    </location>
</feature>
<dbReference type="InParanoid" id="A0A200Q016"/>
<dbReference type="PANTHER" id="PTHR47939">
    <property type="entry name" value="MEMBRANE-ASSOCIATED SALT-INDUCIBLE PROTEIN-LIKE"/>
    <property type="match status" value="1"/>
</dbReference>
<evidence type="ECO:0000256" key="2">
    <source>
        <dbReference type="ARBA" id="ARBA00022737"/>
    </source>
</evidence>
<gene>
    <name evidence="5" type="ORF">BVC80_1695g22</name>
</gene>
<dbReference type="Pfam" id="PF17177">
    <property type="entry name" value="PPR_long"/>
    <property type="match status" value="1"/>
</dbReference>
<dbReference type="InterPro" id="IPR002885">
    <property type="entry name" value="PPR_rpt"/>
</dbReference>
<dbReference type="Pfam" id="PF13041">
    <property type="entry name" value="PPR_2"/>
    <property type="match status" value="1"/>
</dbReference>
<evidence type="ECO:0000313" key="6">
    <source>
        <dbReference type="Proteomes" id="UP000195402"/>
    </source>
</evidence>
<feature type="repeat" description="PPR" evidence="3">
    <location>
        <begin position="204"/>
        <end position="238"/>
    </location>
</feature>
<comment type="similarity">
    <text evidence="1">Belongs to the PPR family. P subfamily.</text>
</comment>
<evidence type="ECO:0000256" key="1">
    <source>
        <dbReference type="ARBA" id="ARBA00007626"/>
    </source>
</evidence>
<dbReference type="NCBIfam" id="TIGR00756">
    <property type="entry name" value="PPR"/>
    <property type="match status" value="7"/>
</dbReference>
<accession>A0A200Q016</accession>
<feature type="repeat" description="PPR" evidence="3">
    <location>
        <begin position="239"/>
        <end position="273"/>
    </location>
</feature>
<evidence type="ECO:0000256" key="3">
    <source>
        <dbReference type="PROSITE-ProRule" id="PRU00708"/>
    </source>
</evidence>
<organism evidence="5 6">
    <name type="scientific">Macleaya cordata</name>
    <name type="common">Five-seeded plume-poppy</name>
    <name type="synonym">Bocconia cordata</name>
    <dbReference type="NCBI Taxonomy" id="56857"/>
    <lineage>
        <taxon>Eukaryota</taxon>
        <taxon>Viridiplantae</taxon>
        <taxon>Streptophyta</taxon>
        <taxon>Embryophyta</taxon>
        <taxon>Tracheophyta</taxon>
        <taxon>Spermatophyta</taxon>
        <taxon>Magnoliopsida</taxon>
        <taxon>Ranunculales</taxon>
        <taxon>Papaveraceae</taxon>
        <taxon>Papaveroideae</taxon>
        <taxon>Macleaya</taxon>
    </lineage>
</organism>
<dbReference type="AlphaFoldDB" id="A0A200Q016"/>
<keyword evidence="6" id="KW-1185">Reference proteome</keyword>
<feature type="repeat" description="PPR" evidence="3">
    <location>
        <begin position="169"/>
        <end position="203"/>
    </location>
</feature>
<feature type="repeat" description="PPR" evidence="3">
    <location>
        <begin position="276"/>
        <end position="310"/>
    </location>
</feature>
<sequence length="483" mass="54288">MAIRSIPLYLFVPGRIRNPRVFVTGRCSFTNTSSSAENYWKILHGNGSELNLEKTLAKTRAKLNSSIIEDIIRRCSIDQSLLGLRFFIWAGLQPDYRHSTLMYNKACQLFKVDQRPETLNDVLEAYRKEGCLVSVKTFKVILNLCREAKLAEEALVVLKKMREFNCRPDTTTYNVVIRLFSEKGDMDMALGLMKEMALIDLYPDMITYVSMIKGFCNLGQLENACELIKVMRSHGCFPNVVAYSALLDGVCKTGNLERALDLLGEMENEGQDCFPNVVTYTTMIQSFCEKGRTMEAVALLERMGSHGCPANRVTVSTLIKGLCSEGRIDEAYKLIDKVVADGSVSTEGCYSSLVVSLLQIKNMEEAEKLFRKMLVSGIRPDGLACSSFIKQLCSEGRVLDGFEWYYEMEKKEFLTSVDSDIHSILLVGLCQKGQVVEAAKLVGVMFDRRIQLKAPYVDEIIEFLKRSGETELALRLTSFVGSS</sequence>
<dbReference type="OMA" id="FFIWAGT"/>
<feature type="domain" description="PROP1-like PPR" evidence="4">
    <location>
        <begin position="122"/>
        <end position="257"/>
    </location>
</feature>